<dbReference type="PANTHER" id="PTHR43825">
    <property type="entry name" value="PYRUVATE DEHYDROGENASE E1 COMPONENT"/>
    <property type="match status" value="1"/>
</dbReference>
<dbReference type="PANTHER" id="PTHR43825:SF1">
    <property type="entry name" value="TRANSKETOLASE-LIKE PYRIMIDINE-BINDING DOMAIN-CONTAINING PROTEIN"/>
    <property type="match status" value="1"/>
</dbReference>
<dbReference type="Gene3D" id="3.40.50.970">
    <property type="match status" value="1"/>
</dbReference>
<evidence type="ECO:0000256" key="2">
    <source>
        <dbReference type="ARBA" id="ARBA00007131"/>
    </source>
</evidence>
<proteinExistence type="inferred from homology"/>
<dbReference type="InterPro" id="IPR051157">
    <property type="entry name" value="PDH/Transketolase"/>
</dbReference>
<dbReference type="AlphaFoldDB" id="A0A1T4XX56"/>
<dbReference type="SUPFAM" id="SSF52518">
    <property type="entry name" value="Thiamin diphosphate-binding fold (THDP-binding)"/>
    <property type="match status" value="1"/>
</dbReference>
<keyword evidence="3" id="KW-0786">Thiamine pyrophosphate</keyword>
<dbReference type="InterPro" id="IPR009014">
    <property type="entry name" value="Transketo_C/PFOR_II"/>
</dbReference>
<dbReference type="Gene3D" id="3.40.50.920">
    <property type="match status" value="1"/>
</dbReference>
<dbReference type="EMBL" id="FUYH01000014">
    <property type="protein sequence ID" value="SKA93645.1"/>
    <property type="molecule type" value="Genomic_DNA"/>
</dbReference>
<evidence type="ECO:0000313" key="5">
    <source>
        <dbReference type="EMBL" id="SKA93645.1"/>
    </source>
</evidence>
<dbReference type="FunFam" id="3.40.50.970:FF:000129">
    <property type="entry name" value="Transketolase"/>
    <property type="match status" value="1"/>
</dbReference>
<protein>
    <submittedName>
        <fullName evidence="5">Transketolase subunit B</fullName>
    </submittedName>
</protein>
<keyword evidence="6" id="KW-1185">Reference proteome</keyword>
<dbReference type="InterPro" id="IPR029061">
    <property type="entry name" value="THDP-binding"/>
</dbReference>
<dbReference type="STRING" id="1147123.SAMN05443428_11453"/>
<name>A0A1T4XX56_9CLOT</name>
<sequence length="313" mass="34243">MYENVEVRQVFCNTLDKMMSENPKIVVLDADLAKANGTLSLRNKYADRAFDMGVAEQNMAGVAAGMAAYGFIPFIGSFTAFAARRICDQIAISITYAKRNVKIIGSDPGVSAELNGGTHMSMEDIGVLRSIPGIVIFEAADAVELEKALYQIVSYDGPVYIRLFRKVAPVIYNENYDFNLFKADVLKEGKDVTLLASGIMVNEALKACEILKEEGIMAEVINVHTIKPLDKETILNSVRKTGAVVTCENHNVIGGLKSAVAELLIEECPVYLKSVGVLDHFGEVAPMDYLMKKYNMTPENIVSAAKEAIKKGR</sequence>
<reference evidence="6" key="1">
    <citation type="submission" date="2017-02" db="EMBL/GenBank/DDBJ databases">
        <authorList>
            <person name="Varghese N."/>
            <person name="Submissions S."/>
        </authorList>
    </citation>
    <scope>NUCLEOTIDE SEQUENCE [LARGE SCALE GENOMIC DNA]</scope>
    <source>
        <strain evidence="6">USBA 833</strain>
    </source>
</reference>
<dbReference type="SUPFAM" id="SSF52922">
    <property type="entry name" value="TK C-terminal domain-like"/>
    <property type="match status" value="1"/>
</dbReference>
<evidence type="ECO:0000313" key="6">
    <source>
        <dbReference type="Proteomes" id="UP000190105"/>
    </source>
</evidence>
<feature type="domain" description="Transketolase-like pyrimidine-binding" evidence="4">
    <location>
        <begin position="5"/>
        <end position="170"/>
    </location>
</feature>
<dbReference type="InterPro" id="IPR033248">
    <property type="entry name" value="Transketolase_C"/>
</dbReference>
<dbReference type="OrthoDB" id="8732661at2"/>
<evidence type="ECO:0000256" key="1">
    <source>
        <dbReference type="ARBA" id="ARBA00001964"/>
    </source>
</evidence>
<dbReference type="RefSeq" id="WP_078696975.1">
    <property type="nucleotide sequence ID" value="NZ_FUYH01000014.1"/>
</dbReference>
<evidence type="ECO:0000259" key="4">
    <source>
        <dbReference type="SMART" id="SM00861"/>
    </source>
</evidence>
<dbReference type="Proteomes" id="UP000190105">
    <property type="component" value="Unassembled WGS sequence"/>
</dbReference>
<comment type="similarity">
    <text evidence="2">Belongs to the transketolase family.</text>
</comment>
<dbReference type="InterPro" id="IPR005475">
    <property type="entry name" value="Transketolase-like_Pyr-bd"/>
</dbReference>
<dbReference type="CDD" id="cd07033">
    <property type="entry name" value="TPP_PYR_DXS_TK_like"/>
    <property type="match status" value="1"/>
</dbReference>
<gene>
    <name evidence="5" type="ORF">SAMN05443428_11453</name>
</gene>
<organism evidence="5 6">
    <name type="scientific">Caloramator quimbayensis</name>
    <dbReference type="NCBI Taxonomy" id="1147123"/>
    <lineage>
        <taxon>Bacteria</taxon>
        <taxon>Bacillati</taxon>
        <taxon>Bacillota</taxon>
        <taxon>Clostridia</taxon>
        <taxon>Eubacteriales</taxon>
        <taxon>Clostridiaceae</taxon>
        <taxon>Caloramator</taxon>
    </lineage>
</organism>
<dbReference type="SMART" id="SM00861">
    <property type="entry name" value="Transket_pyr"/>
    <property type="match status" value="1"/>
</dbReference>
<comment type="cofactor">
    <cofactor evidence="1">
        <name>thiamine diphosphate</name>
        <dbReference type="ChEBI" id="CHEBI:58937"/>
    </cofactor>
</comment>
<dbReference type="Pfam" id="PF02780">
    <property type="entry name" value="Transketolase_C"/>
    <property type="match status" value="1"/>
</dbReference>
<accession>A0A1T4XX56</accession>
<dbReference type="Pfam" id="PF02779">
    <property type="entry name" value="Transket_pyr"/>
    <property type="match status" value="1"/>
</dbReference>
<evidence type="ECO:0000256" key="3">
    <source>
        <dbReference type="ARBA" id="ARBA00023052"/>
    </source>
</evidence>